<reference evidence="1" key="1">
    <citation type="submission" date="2021-01" db="EMBL/GenBank/DDBJ databases">
        <authorList>
            <consortium name="Genoscope - CEA"/>
            <person name="William W."/>
        </authorList>
    </citation>
    <scope>NUCLEOTIDE SEQUENCE</scope>
</reference>
<dbReference type="EMBL" id="CAJJDN010000236">
    <property type="protein sequence ID" value="CAD8129667.1"/>
    <property type="molecule type" value="Genomic_DNA"/>
</dbReference>
<evidence type="ECO:0000313" key="1">
    <source>
        <dbReference type="EMBL" id="CAD8129667.1"/>
    </source>
</evidence>
<comment type="caution">
    <text evidence="1">The sequence shown here is derived from an EMBL/GenBank/DDBJ whole genome shotgun (WGS) entry which is preliminary data.</text>
</comment>
<dbReference type="Proteomes" id="UP000692954">
    <property type="component" value="Unassembled WGS sequence"/>
</dbReference>
<dbReference type="AlphaFoldDB" id="A0A8S1RQB3"/>
<accession>A0A8S1RQB3</accession>
<evidence type="ECO:0000313" key="2">
    <source>
        <dbReference type="Proteomes" id="UP000692954"/>
    </source>
</evidence>
<name>A0A8S1RQB3_9CILI</name>
<sequence>MLFRNYRNQTFQIYRIRTQIDKQKNIIINILGILTWNRVLRNGHIKTLNEKLKLQFVYQYPFFNFRSSSSVLTIQPFKLNFACQLAIKIYYFYLLYIFIIEDHYRIELIQGLKISNSQLNKGLQFTIKLPGFQRSEQTNNLNPMISLFKIFLVLSQKYLQLFI</sequence>
<protein>
    <submittedName>
        <fullName evidence="1">Uncharacterized protein</fullName>
    </submittedName>
</protein>
<proteinExistence type="predicted"/>
<keyword evidence="2" id="KW-1185">Reference proteome</keyword>
<gene>
    <name evidence="1" type="ORF">PSON_ATCC_30995.1.T2360031</name>
</gene>
<organism evidence="1 2">
    <name type="scientific">Paramecium sonneborni</name>
    <dbReference type="NCBI Taxonomy" id="65129"/>
    <lineage>
        <taxon>Eukaryota</taxon>
        <taxon>Sar</taxon>
        <taxon>Alveolata</taxon>
        <taxon>Ciliophora</taxon>
        <taxon>Intramacronucleata</taxon>
        <taxon>Oligohymenophorea</taxon>
        <taxon>Peniculida</taxon>
        <taxon>Parameciidae</taxon>
        <taxon>Paramecium</taxon>
    </lineage>
</organism>